<dbReference type="GO" id="GO:0003677">
    <property type="term" value="F:DNA binding"/>
    <property type="evidence" value="ECO:0007669"/>
    <property type="project" value="InterPro"/>
</dbReference>
<feature type="region of interest" description="Disordered" evidence="5">
    <location>
        <begin position="125"/>
        <end position="152"/>
    </location>
</feature>
<dbReference type="GO" id="GO:0005666">
    <property type="term" value="C:RNA polymerase III complex"/>
    <property type="evidence" value="ECO:0007669"/>
    <property type="project" value="InterPro"/>
</dbReference>
<comment type="subcellular location">
    <subcellularLocation>
        <location evidence="1">Nucleus</location>
    </subcellularLocation>
</comment>
<keyword evidence="2 6" id="KW-0240">DNA-directed RNA polymerase</keyword>
<dbReference type="PANTHER" id="PTHR13408">
    <property type="entry name" value="DNA-DIRECTED RNA POLYMERASE III"/>
    <property type="match status" value="1"/>
</dbReference>
<evidence type="ECO:0000313" key="6">
    <source>
        <dbReference type="EMBL" id="JAC13648.1"/>
    </source>
</evidence>
<feature type="compositionally biased region" description="Polar residues" evidence="5">
    <location>
        <begin position="126"/>
        <end position="136"/>
    </location>
</feature>
<dbReference type="InterPro" id="IPR007811">
    <property type="entry name" value="RPC4"/>
</dbReference>
<feature type="compositionally biased region" description="Polar residues" evidence="5">
    <location>
        <begin position="70"/>
        <end position="81"/>
    </location>
</feature>
<dbReference type="GO" id="GO:0042797">
    <property type="term" value="P:tRNA transcription by RNA polymerase III"/>
    <property type="evidence" value="ECO:0007669"/>
    <property type="project" value="TreeGrafter"/>
</dbReference>
<name>A0A023EWW8_TRIIF</name>
<feature type="compositionally biased region" description="Basic and acidic residues" evidence="5">
    <location>
        <begin position="142"/>
        <end position="151"/>
    </location>
</feature>
<dbReference type="PANTHER" id="PTHR13408:SF0">
    <property type="entry name" value="DNA-DIRECTED RNA POLYMERASE III SUBUNIT RPC4"/>
    <property type="match status" value="1"/>
</dbReference>
<evidence type="ECO:0000256" key="5">
    <source>
        <dbReference type="SAM" id="MobiDB-lite"/>
    </source>
</evidence>
<protein>
    <submittedName>
        <fullName evidence="6">Putative dna-directed rna polymerase iii subunit rpc4</fullName>
    </submittedName>
</protein>
<evidence type="ECO:0000256" key="2">
    <source>
        <dbReference type="ARBA" id="ARBA00022478"/>
    </source>
</evidence>
<evidence type="ECO:0000256" key="1">
    <source>
        <dbReference type="ARBA" id="ARBA00004123"/>
    </source>
</evidence>
<dbReference type="EMBL" id="GBBI01005064">
    <property type="protein sequence ID" value="JAC13648.1"/>
    <property type="molecule type" value="mRNA"/>
</dbReference>
<accession>A0A023EWW8</accession>
<dbReference type="AlphaFoldDB" id="A0A023EWW8"/>
<organism evidence="6">
    <name type="scientific">Triatoma infestans</name>
    <name type="common">Assassin bug</name>
    <dbReference type="NCBI Taxonomy" id="30076"/>
    <lineage>
        <taxon>Eukaryota</taxon>
        <taxon>Metazoa</taxon>
        <taxon>Ecdysozoa</taxon>
        <taxon>Arthropoda</taxon>
        <taxon>Hexapoda</taxon>
        <taxon>Insecta</taxon>
        <taxon>Pterygota</taxon>
        <taxon>Neoptera</taxon>
        <taxon>Paraneoptera</taxon>
        <taxon>Hemiptera</taxon>
        <taxon>Heteroptera</taxon>
        <taxon>Panheteroptera</taxon>
        <taxon>Cimicomorpha</taxon>
        <taxon>Reduviidae</taxon>
        <taxon>Triatominae</taxon>
        <taxon>Triatoma</taxon>
    </lineage>
</organism>
<feature type="region of interest" description="Disordered" evidence="5">
    <location>
        <begin position="41"/>
        <end position="103"/>
    </location>
</feature>
<sequence length="384" mass="43506">KMPGDSEQPVTIKTEIPAFKRLPSFRTPRDLKLSEFRDIRPALLSENRNKRVFIPNLNIQRKKQSDGNKDASTPNNESSKQNQKEHGKREERGRGRGRGRKQVNFIQSAGVFSEGLAPTLKHWHNRQSSGEASTSIPKPKLNLKENAKVNKEEEEEVMKELLRDDIIEDPDIQPDLHHCPVKLPLQDCKDFITKCEVEEMHAKEDNFHKSLNGIKVKREPGTYEEMGNVNGLEEDVSKPLSLTSMKPFTIAQLLAKSSEKSFLFFQIPSCLPNMKVNMESAAQTIKKDGQKNEVEESEKCVLRNLPPGRIGKLQILKSGRARLILGDVKLWVESGTQTAFKQDLISVNLDPNQKTGNMINMGDLTTRMVITPDWESLLLKHRAG</sequence>
<keyword evidence="3" id="KW-0804">Transcription</keyword>
<reference evidence="6" key="1">
    <citation type="journal article" date="2014" name="PLoS Negl. Trop. Dis.">
        <title>An updated insight into the Sialotranscriptome of Triatoma infestans: developmental stage and geographic variations.</title>
        <authorList>
            <person name="Schwarz A."/>
            <person name="Medrano-Mercado N."/>
            <person name="Schaub G.A."/>
            <person name="Struchiner C.J."/>
            <person name="Bargues M.D."/>
            <person name="Levy M.Z."/>
            <person name="Ribeiro J.M."/>
        </authorList>
    </citation>
    <scope>NUCLEOTIDE SEQUENCE</scope>
    <source>
        <strain evidence="6">Chile</strain>
        <tissue evidence="6">Salivary glands</tissue>
    </source>
</reference>
<proteinExistence type="evidence at transcript level"/>
<dbReference type="Pfam" id="PF05132">
    <property type="entry name" value="RNA_pol_Rpc4"/>
    <property type="match status" value="1"/>
</dbReference>
<feature type="non-terminal residue" evidence="6">
    <location>
        <position position="1"/>
    </location>
</feature>
<feature type="compositionally biased region" description="Basic and acidic residues" evidence="5">
    <location>
        <begin position="82"/>
        <end position="94"/>
    </location>
</feature>
<keyword evidence="4" id="KW-0539">Nucleus</keyword>
<evidence type="ECO:0000256" key="4">
    <source>
        <dbReference type="ARBA" id="ARBA00023242"/>
    </source>
</evidence>
<evidence type="ECO:0000256" key="3">
    <source>
        <dbReference type="ARBA" id="ARBA00023163"/>
    </source>
</evidence>